<keyword evidence="6" id="KW-0808">Transferase</keyword>
<feature type="transmembrane region" description="Helical" evidence="15">
    <location>
        <begin position="273"/>
        <end position="294"/>
    </location>
</feature>
<evidence type="ECO:0000256" key="4">
    <source>
        <dbReference type="ARBA" id="ARBA00022475"/>
    </source>
</evidence>
<dbReference type="Gene3D" id="3.30.450.20">
    <property type="entry name" value="PAS domain"/>
    <property type="match status" value="2"/>
</dbReference>
<reference evidence="17 18" key="1">
    <citation type="submission" date="2019-03" db="EMBL/GenBank/DDBJ databases">
        <title>Rhodobacteraceae bacterium SM1902, a new member of the family Rhodobacteraceae isolated from Yantai.</title>
        <authorList>
            <person name="Sun Y."/>
        </authorList>
    </citation>
    <scope>NUCLEOTIDE SEQUENCE [LARGE SCALE GENOMIC DNA]</scope>
    <source>
        <strain evidence="17 18">SM1902</strain>
    </source>
</reference>
<dbReference type="Pfam" id="PF02743">
    <property type="entry name" value="dCache_1"/>
    <property type="match status" value="1"/>
</dbReference>
<dbReference type="PANTHER" id="PTHR43065:SF46">
    <property type="entry name" value="C4-DICARBOXYLATE TRANSPORT SENSOR PROTEIN DCTB"/>
    <property type="match status" value="1"/>
</dbReference>
<dbReference type="SMART" id="SM00387">
    <property type="entry name" value="HATPase_c"/>
    <property type="match status" value="1"/>
</dbReference>
<dbReference type="SUPFAM" id="SSF47384">
    <property type="entry name" value="Homodimeric domain of signal transducing histidine kinase"/>
    <property type="match status" value="1"/>
</dbReference>
<dbReference type="InterPro" id="IPR005467">
    <property type="entry name" value="His_kinase_dom"/>
</dbReference>
<sequence>MRQNYRIAAALAAPCAALIIYLLSLGYFQAAEVSKANGRLSLVRSSVFAEMERFSHLTYVLARDPIVIAAANGADPTVLNARLSAFAGQAGLDAIYLMRPDGMTIAASNAGSVESFVGQSYAFRPYFTQAVAGGQGRFYGIGATTGLPGYFIADAVLVGGDVVGVVAIKLDLTKLEDSWRDAGETVLLANTDGVTLLSSDPEWRYRAMIPLSNAQRVRIEGSRQFPGQSLEQLNWQTRGAQRAEIGGRTWIHLVASDLPHDWSLHYFASNDQAVTRSVLVAGGGVIVLALLFIASQVRKTRLINAALRRSEAEELNLRRANERLAVEIEERKVAEQRLERTQDELSRASRLAALGQLAASVTHELGQPIAAMRNHLAAAEMAGTANASSLMPVAGLVDRMEGITRQLKFFARSEPNRFGAVDLRQAVAASLELVAPNLEVHKLACSVVQPDAPVLVRGNQLRLEQVITNLLRNAADAMDDTEVREIDIGIGQTAGTGWVEVCDRGHGLGDTTLEDLQEPFVTTRESGQGMGLGLAISAGIVQEHHGRITACNRPGGGAIFRVEIPMQQGGE</sequence>
<dbReference type="CDD" id="cd00082">
    <property type="entry name" value="HisKA"/>
    <property type="match status" value="1"/>
</dbReference>
<dbReference type="PROSITE" id="PS50109">
    <property type="entry name" value="HIS_KIN"/>
    <property type="match status" value="1"/>
</dbReference>
<dbReference type="PIRSF" id="PIRSF036431">
    <property type="entry name" value="STHK_DctB"/>
    <property type="match status" value="1"/>
</dbReference>
<evidence type="ECO:0000256" key="3">
    <source>
        <dbReference type="ARBA" id="ARBA00012438"/>
    </source>
</evidence>
<dbReference type="Pfam" id="PF02518">
    <property type="entry name" value="HATPase_c"/>
    <property type="match status" value="1"/>
</dbReference>
<dbReference type="SUPFAM" id="SSF103190">
    <property type="entry name" value="Sensory domain-like"/>
    <property type="match status" value="1"/>
</dbReference>
<evidence type="ECO:0000256" key="15">
    <source>
        <dbReference type="SAM" id="Phobius"/>
    </source>
</evidence>
<evidence type="ECO:0000256" key="13">
    <source>
        <dbReference type="ARBA" id="ARBA00023136"/>
    </source>
</evidence>
<dbReference type="InterPro" id="IPR017055">
    <property type="entry name" value="Sig_transdc_His_kinase_DctB"/>
</dbReference>
<dbReference type="PANTHER" id="PTHR43065">
    <property type="entry name" value="SENSOR HISTIDINE KINASE"/>
    <property type="match status" value="1"/>
</dbReference>
<dbReference type="EMBL" id="SMZO01000064">
    <property type="protein sequence ID" value="TDL84541.1"/>
    <property type="molecule type" value="Genomic_DNA"/>
</dbReference>
<evidence type="ECO:0000256" key="10">
    <source>
        <dbReference type="ARBA" id="ARBA00022840"/>
    </source>
</evidence>
<feature type="coiled-coil region" evidence="14">
    <location>
        <begin position="303"/>
        <end position="351"/>
    </location>
</feature>
<evidence type="ECO:0000256" key="8">
    <source>
        <dbReference type="ARBA" id="ARBA00022741"/>
    </source>
</evidence>
<dbReference type="GO" id="GO:0005886">
    <property type="term" value="C:plasma membrane"/>
    <property type="evidence" value="ECO:0007669"/>
    <property type="project" value="UniProtKB-SubCell"/>
</dbReference>
<evidence type="ECO:0000256" key="14">
    <source>
        <dbReference type="SAM" id="Coils"/>
    </source>
</evidence>
<evidence type="ECO:0000256" key="5">
    <source>
        <dbReference type="ARBA" id="ARBA00022553"/>
    </source>
</evidence>
<keyword evidence="4" id="KW-1003">Cell membrane</keyword>
<evidence type="ECO:0000256" key="11">
    <source>
        <dbReference type="ARBA" id="ARBA00022989"/>
    </source>
</evidence>
<keyword evidence="7 15" id="KW-0812">Transmembrane</keyword>
<comment type="caution">
    <text evidence="17">The sequence shown here is derived from an EMBL/GenBank/DDBJ whole genome shotgun (WGS) entry which is preliminary data.</text>
</comment>
<keyword evidence="12" id="KW-0902">Two-component regulatory system</keyword>
<evidence type="ECO:0000313" key="18">
    <source>
        <dbReference type="Proteomes" id="UP000294562"/>
    </source>
</evidence>
<dbReference type="InterPro" id="IPR003661">
    <property type="entry name" value="HisK_dim/P_dom"/>
</dbReference>
<dbReference type="SUPFAM" id="SSF55874">
    <property type="entry name" value="ATPase domain of HSP90 chaperone/DNA topoisomerase II/histidine kinase"/>
    <property type="match status" value="1"/>
</dbReference>
<dbReference type="PRINTS" id="PR00344">
    <property type="entry name" value="BCTRLSENSOR"/>
</dbReference>
<keyword evidence="13 15" id="KW-0472">Membrane</keyword>
<evidence type="ECO:0000256" key="1">
    <source>
        <dbReference type="ARBA" id="ARBA00000085"/>
    </source>
</evidence>
<accession>A0A4R6AJX1</accession>
<dbReference type="OrthoDB" id="7568856at2"/>
<evidence type="ECO:0000259" key="16">
    <source>
        <dbReference type="PROSITE" id="PS50109"/>
    </source>
</evidence>
<dbReference type="AlphaFoldDB" id="A0A4R6AJX1"/>
<proteinExistence type="predicted"/>
<dbReference type="InterPro" id="IPR003594">
    <property type="entry name" value="HATPase_dom"/>
</dbReference>
<comment type="subcellular location">
    <subcellularLocation>
        <location evidence="2">Cell membrane</location>
        <topology evidence="2">Multi-pass membrane protein</topology>
    </subcellularLocation>
</comment>
<comment type="catalytic activity">
    <reaction evidence="1">
        <text>ATP + protein L-histidine = ADP + protein N-phospho-L-histidine.</text>
        <dbReference type="EC" id="2.7.13.3"/>
    </reaction>
</comment>
<dbReference type="InterPro" id="IPR033479">
    <property type="entry name" value="dCache_1"/>
</dbReference>
<dbReference type="GO" id="GO:0000155">
    <property type="term" value="F:phosphorelay sensor kinase activity"/>
    <property type="evidence" value="ECO:0007669"/>
    <property type="project" value="InterPro"/>
</dbReference>
<evidence type="ECO:0000256" key="12">
    <source>
        <dbReference type="ARBA" id="ARBA00023012"/>
    </source>
</evidence>
<evidence type="ECO:0000313" key="17">
    <source>
        <dbReference type="EMBL" id="TDL84541.1"/>
    </source>
</evidence>
<dbReference type="Proteomes" id="UP000294562">
    <property type="component" value="Unassembled WGS sequence"/>
</dbReference>
<evidence type="ECO:0000256" key="9">
    <source>
        <dbReference type="ARBA" id="ARBA00022777"/>
    </source>
</evidence>
<name>A0A4R6AJX1_9RHOB</name>
<keyword evidence="5" id="KW-0597">Phosphoprotein</keyword>
<keyword evidence="8" id="KW-0547">Nucleotide-binding</keyword>
<dbReference type="InterPro" id="IPR004358">
    <property type="entry name" value="Sig_transdc_His_kin-like_C"/>
</dbReference>
<evidence type="ECO:0000256" key="6">
    <source>
        <dbReference type="ARBA" id="ARBA00022679"/>
    </source>
</evidence>
<gene>
    <name evidence="17" type="ORF">E2L05_17850</name>
</gene>
<dbReference type="SMART" id="SM00388">
    <property type="entry name" value="HisKA"/>
    <property type="match status" value="1"/>
</dbReference>
<keyword evidence="10" id="KW-0067">ATP-binding</keyword>
<organism evidence="17 18">
    <name type="scientific">Meridianimarinicoccus aquatilis</name>
    <dbReference type="NCBI Taxonomy" id="2552766"/>
    <lineage>
        <taxon>Bacteria</taxon>
        <taxon>Pseudomonadati</taxon>
        <taxon>Pseudomonadota</taxon>
        <taxon>Alphaproteobacteria</taxon>
        <taxon>Rhodobacterales</taxon>
        <taxon>Paracoccaceae</taxon>
        <taxon>Meridianimarinicoccus</taxon>
    </lineage>
</organism>
<dbReference type="InterPro" id="IPR036097">
    <property type="entry name" value="HisK_dim/P_sf"/>
</dbReference>
<keyword evidence="9 17" id="KW-0418">Kinase</keyword>
<keyword evidence="18" id="KW-1185">Reference proteome</keyword>
<dbReference type="InterPro" id="IPR036890">
    <property type="entry name" value="HATPase_C_sf"/>
</dbReference>
<evidence type="ECO:0000256" key="2">
    <source>
        <dbReference type="ARBA" id="ARBA00004651"/>
    </source>
</evidence>
<dbReference type="Gene3D" id="3.30.565.10">
    <property type="entry name" value="Histidine kinase-like ATPase, C-terminal domain"/>
    <property type="match status" value="1"/>
</dbReference>
<protein>
    <recommendedName>
        <fullName evidence="3">histidine kinase</fullName>
        <ecNumber evidence="3">2.7.13.3</ecNumber>
    </recommendedName>
</protein>
<dbReference type="InterPro" id="IPR029151">
    <property type="entry name" value="Sensor-like_sf"/>
</dbReference>
<dbReference type="GO" id="GO:0005524">
    <property type="term" value="F:ATP binding"/>
    <property type="evidence" value="ECO:0007669"/>
    <property type="project" value="UniProtKB-KW"/>
</dbReference>
<feature type="domain" description="Histidine kinase" evidence="16">
    <location>
        <begin position="360"/>
        <end position="568"/>
    </location>
</feature>
<dbReference type="RefSeq" id="WP_133344162.1">
    <property type="nucleotide sequence ID" value="NZ_SMZO01000064.1"/>
</dbReference>
<keyword evidence="11 15" id="KW-1133">Transmembrane helix</keyword>
<evidence type="ECO:0000256" key="7">
    <source>
        <dbReference type="ARBA" id="ARBA00022692"/>
    </source>
</evidence>
<keyword evidence="14" id="KW-0175">Coiled coil</keyword>
<dbReference type="EC" id="2.7.13.3" evidence="3"/>
<dbReference type="Gene3D" id="1.10.287.130">
    <property type="match status" value="1"/>
</dbReference>